<dbReference type="InterPro" id="IPR036388">
    <property type="entry name" value="WH-like_DNA-bd_sf"/>
</dbReference>
<keyword evidence="5" id="KW-1185">Reference proteome</keyword>
<dbReference type="Pfam" id="PF17782">
    <property type="entry name" value="WHD_DprA"/>
    <property type="match status" value="1"/>
</dbReference>
<dbReference type="InterPro" id="IPR003488">
    <property type="entry name" value="DprA"/>
</dbReference>
<dbReference type="Proteomes" id="UP000031473">
    <property type="component" value="Unassembled WGS sequence"/>
</dbReference>
<protein>
    <submittedName>
        <fullName evidence="4">DNA processing protein DprA</fullName>
    </submittedName>
</protein>
<dbReference type="Gene3D" id="1.10.10.10">
    <property type="entry name" value="Winged helix-like DNA-binding domain superfamily/Winged helix DNA-binding domain"/>
    <property type="match status" value="1"/>
</dbReference>
<dbReference type="STRING" id="266749.SAMN05421876_1054"/>
<dbReference type="InterPro" id="IPR041614">
    <property type="entry name" value="DprA_WH"/>
</dbReference>
<sequence>MFSEETLYSVALRHCPLIGDIIFRKLVGEVGSAKEVWDLSKSGLKNIYGIGKKISLEIGNPDHLDFAEKELKFCEKNNIKINLRHQNDLPTLLNECEDAPAILYQKGIYDASLKPLSLVGTRNITSYGKHFIHDFLEEVKNKNIITVSGLALGVDTEAHQVSVANQIPTVAVLAHGFHTLYPSKNKKLSEKILEENGVLFSEFNSSQKPDRENFIQRNRVIAGLSPATIVVETAFGGGSISTATFALNYNREVFALPGRISDKYSQGCNQLIFQNKAAIISTISALGEQLGFHGDKEKTGELFPRSEIRIQLSEMQQNILNAIDKNKPISLDELSEQIEIATYKILPDLLQLEISGYIKALSGRQYLAI</sequence>
<gene>
    <name evidence="4" type="ORF">OA86_06435</name>
</gene>
<proteinExistence type="inferred from homology"/>
<dbReference type="InterPro" id="IPR057666">
    <property type="entry name" value="DrpA_SLOG"/>
</dbReference>
<evidence type="ECO:0000313" key="5">
    <source>
        <dbReference type="Proteomes" id="UP000031473"/>
    </source>
</evidence>
<dbReference type="EMBL" id="JSYL01000003">
    <property type="protein sequence ID" value="KIA89235.1"/>
    <property type="molecule type" value="Genomic_DNA"/>
</dbReference>
<comment type="caution">
    <text evidence="4">The sequence shown here is derived from an EMBL/GenBank/DDBJ whole genome shotgun (WGS) entry which is preliminary data.</text>
</comment>
<dbReference type="SUPFAM" id="SSF102405">
    <property type="entry name" value="MCP/YpsA-like"/>
    <property type="match status" value="1"/>
</dbReference>
<reference evidence="4 5" key="1">
    <citation type="submission" date="2014-10" db="EMBL/GenBank/DDBJ databases">
        <title>Kaistella jeonii genome.</title>
        <authorList>
            <person name="Clayton J.T."/>
            <person name="Newman J.D."/>
        </authorList>
    </citation>
    <scope>NUCLEOTIDE SEQUENCE [LARGE SCALE GENOMIC DNA]</scope>
    <source>
        <strain evidence="4 5">DSM 17048</strain>
    </source>
</reference>
<feature type="domain" description="Smf/DprA SLOG" evidence="2">
    <location>
        <begin position="83"/>
        <end position="289"/>
    </location>
</feature>
<comment type="similarity">
    <text evidence="1">Belongs to the DprA/Smf family.</text>
</comment>
<dbReference type="RefSeq" id="WP_039350648.1">
    <property type="nucleotide sequence ID" value="NZ_FOLA01000005.1"/>
</dbReference>
<evidence type="ECO:0000256" key="1">
    <source>
        <dbReference type="ARBA" id="ARBA00006525"/>
    </source>
</evidence>
<evidence type="ECO:0000259" key="3">
    <source>
        <dbReference type="Pfam" id="PF17782"/>
    </source>
</evidence>
<dbReference type="OrthoDB" id="9785707at2"/>
<organism evidence="4 5">
    <name type="scientific">Kaistella jeonii</name>
    <dbReference type="NCBI Taxonomy" id="266749"/>
    <lineage>
        <taxon>Bacteria</taxon>
        <taxon>Pseudomonadati</taxon>
        <taxon>Bacteroidota</taxon>
        <taxon>Flavobacteriia</taxon>
        <taxon>Flavobacteriales</taxon>
        <taxon>Weeksellaceae</taxon>
        <taxon>Chryseobacterium group</taxon>
        <taxon>Kaistella</taxon>
    </lineage>
</organism>
<feature type="domain" description="DprA winged helix" evidence="3">
    <location>
        <begin position="311"/>
        <end position="363"/>
    </location>
</feature>
<dbReference type="Gene3D" id="3.40.50.450">
    <property type="match status" value="1"/>
</dbReference>
<dbReference type="NCBIfam" id="TIGR00732">
    <property type="entry name" value="dprA"/>
    <property type="match status" value="1"/>
</dbReference>
<dbReference type="AlphaFoldDB" id="A0A0C1D632"/>
<dbReference type="PANTHER" id="PTHR43022:SF1">
    <property type="entry name" value="PROTEIN SMF"/>
    <property type="match status" value="1"/>
</dbReference>
<dbReference type="PANTHER" id="PTHR43022">
    <property type="entry name" value="PROTEIN SMF"/>
    <property type="match status" value="1"/>
</dbReference>
<dbReference type="GO" id="GO:0009294">
    <property type="term" value="P:DNA-mediated transformation"/>
    <property type="evidence" value="ECO:0007669"/>
    <property type="project" value="InterPro"/>
</dbReference>
<accession>A0A0C1D632</accession>
<name>A0A0C1D632_9FLAO</name>
<evidence type="ECO:0000259" key="2">
    <source>
        <dbReference type="Pfam" id="PF02481"/>
    </source>
</evidence>
<evidence type="ECO:0000313" key="4">
    <source>
        <dbReference type="EMBL" id="KIA89235.1"/>
    </source>
</evidence>
<dbReference type="Pfam" id="PF02481">
    <property type="entry name" value="DNA_processg_A"/>
    <property type="match status" value="1"/>
</dbReference>